<dbReference type="GO" id="GO:0010468">
    <property type="term" value="P:regulation of gene expression"/>
    <property type="evidence" value="ECO:0007669"/>
    <property type="project" value="UniProtKB-ARBA"/>
</dbReference>
<dbReference type="AlphaFoldDB" id="A0A1R1PD36"/>
<evidence type="ECO:0000256" key="2">
    <source>
        <dbReference type="ARBA" id="ARBA00022491"/>
    </source>
</evidence>
<gene>
    <name evidence="8" type="ORF">AX774_g7701</name>
</gene>
<protein>
    <submittedName>
        <fullName evidence="8">Uncharacterized protein</fullName>
    </submittedName>
</protein>
<keyword evidence="4" id="KW-0804">Transcription</keyword>
<comment type="caution">
    <text evidence="8">The sequence shown here is derived from an EMBL/GenBank/DDBJ whole genome shotgun (WGS) entry which is preliminary data.</text>
</comment>
<keyword evidence="3" id="KW-0805">Transcription regulation</keyword>
<keyword evidence="6" id="KW-0175">Coiled coil</keyword>
<comment type="subcellular location">
    <subcellularLocation>
        <location evidence="1">Nucleus</location>
    </subcellularLocation>
</comment>
<feature type="coiled-coil region" evidence="6">
    <location>
        <begin position="169"/>
        <end position="226"/>
    </location>
</feature>
<name>A0A1R1PD36_ZANCU</name>
<accession>A0A1R1PD36</accession>
<dbReference type="GO" id="GO:0005654">
    <property type="term" value="C:nucleoplasm"/>
    <property type="evidence" value="ECO:0007669"/>
    <property type="project" value="UniProtKB-ARBA"/>
</dbReference>
<evidence type="ECO:0000256" key="4">
    <source>
        <dbReference type="ARBA" id="ARBA00023163"/>
    </source>
</evidence>
<dbReference type="SMART" id="SM01401">
    <property type="entry name" value="Sds3"/>
    <property type="match status" value="1"/>
</dbReference>
<feature type="region of interest" description="Disordered" evidence="7">
    <location>
        <begin position="289"/>
        <end position="309"/>
    </location>
</feature>
<dbReference type="Pfam" id="PF08598">
    <property type="entry name" value="Sds3"/>
    <property type="match status" value="1"/>
</dbReference>
<evidence type="ECO:0000256" key="7">
    <source>
        <dbReference type="SAM" id="MobiDB-lite"/>
    </source>
</evidence>
<keyword evidence="2" id="KW-0678">Repressor</keyword>
<evidence type="ECO:0000256" key="1">
    <source>
        <dbReference type="ARBA" id="ARBA00004123"/>
    </source>
</evidence>
<keyword evidence="9" id="KW-1185">Reference proteome</keyword>
<dbReference type="EMBL" id="LSSK01001735">
    <property type="protein sequence ID" value="OMH78904.1"/>
    <property type="molecule type" value="Genomic_DNA"/>
</dbReference>
<evidence type="ECO:0000313" key="8">
    <source>
        <dbReference type="EMBL" id="OMH78904.1"/>
    </source>
</evidence>
<reference evidence="9" key="1">
    <citation type="submission" date="2017-01" db="EMBL/GenBank/DDBJ databases">
        <authorList>
            <person name="Wang Y."/>
            <person name="White M."/>
            <person name="Kvist S."/>
            <person name="Moncalvo J.-M."/>
        </authorList>
    </citation>
    <scope>NUCLEOTIDE SEQUENCE [LARGE SCALE GENOMIC DNA]</scope>
    <source>
        <strain evidence="9">COL-18-3</strain>
    </source>
</reference>
<feature type="region of interest" description="Disordered" evidence="7">
    <location>
        <begin position="228"/>
        <end position="247"/>
    </location>
</feature>
<evidence type="ECO:0000256" key="3">
    <source>
        <dbReference type="ARBA" id="ARBA00023015"/>
    </source>
</evidence>
<dbReference type="PANTHER" id="PTHR21964">
    <property type="entry name" value="BREAST CANCER METASTASIS-SUPPRESSOR 1"/>
    <property type="match status" value="1"/>
</dbReference>
<dbReference type="InterPro" id="IPR013907">
    <property type="entry name" value="Sds3"/>
</dbReference>
<dbReference type="OrthoDB" id="70376at2759"/>
<keyword evidence="5" id="KW-0539">Nucleus</keyword>
<evidence type="ECO:0000313" key="9">
    <source>
        <dbReference type="Proteomes" id="UP000188320"/>
    </source>
</evidence>
<sequence>MEDFQGNMLRPNDGVSIIYSENGSAQVSIPRRVNPNPAGYLQEQNATEFQQESFPIVSGHQIEGGAGTHFKDSTVKGNVYVVLRLDQTITISELPIASRKNHVPLRFRIYGKLHEIEKADVMEKREYYIQRRREIKEEINKLLSGTHPVFQEMVVKIEQERDVFLSQAKEAHQSKMDLYDKELESLETQASIDFENEKKQLVSKLISNVEEKRRKIKEERESLDITSDHLLDSTRGPGKRNLRNRGLDTVLNSSNKANVRRKQTQNQGITNLTEEEIIADLTEIRKFTGVTGPLSLPNGTKKGTKSGRR</sequence>
<evidence type="ECO:0000256" key="6">
    <source>
        <dbReference type="SAM" id="Coils"/>
    </source>
</evidence>
<dbReference type="Proteomes" id="UP000188320">
    <property type="component" value="Unassembled WGS sequence"/>
</dbReference>
<organism evidence="8 9">
    <name type="scientific">Zancudomyces culisetae</name>
    <name type="common">Gut fungus</name>
    <name type="synonym">Smittium culisetae</name>
    <dbReference type="NCBI Taxonomy" id="1213189"/>
    <lineage>
        <taxon>Eukaryota</taxon>
        <taxon>Fungi</taxon>
        <taxon>Fungi incertae sedis</taxon>
        <taxon>Zoopagomycota</taxon>
        <taxon>Kickxellomycotina</taxon>
        <taxon>Harpellomycetes</taxon>
        <taxon>Harpellales</taxon>
        <taxon>Legeriomycetaceae</taxon>
        <taxon>Zancudomyces</taxon>
    </lineage>
</organism>
<proteinExistence type="predicted"/>
<evidence type="ECO:0000256" key="5">
    <source>
        <dbReference type="ARBA" id="ARBA00023242"/>
    </source>
</evidence>